<evidence type="ECO:0000313" key="1">
    <source>
        <dbReference type="EMBL" id="PHM35717.1"/>
    </source>
</evidence>
<dbReference type="PANTHER" id="PTHR42637:SF1">
    <property type="entry name" value="TRNA 2-(METHYLSULFANYL)-N(6)-ISOPENTENYLADENOSINE(37) HYDROXYLASE"/>
    <property type="match status" value="1"/>
</dbReference>
<dbReference type="SUPFAM" id="SSF47240">
    <property type="entry name" value="Ferritin-like"/>
    <property type="match status" value="1"/>
</dbReference>
<dbReference type="GO" id="GO:0006400">
    <property type="term" value="P:tRNA modification"/>
    <property type="evidence" value="ECO:0007669"/>
    <property type="project" value="InterPro"/>
</dbReference>
<dbReference type="Pfam" id="PF06175">
    <property type="entry name" value="MiaE"/>
    <property type="match status" value="1"/>
</dbReference>
<dbReference type="InterPro" id="IPR012347">
    <property type="entry name" value="Ferritin-like"/>
</dbReference>
<dbReference type="PIRSF" id="PIRSF020736">
    <property type="entry name" value="MiaE"/>
    <property type="match status" value="1"/>
</dbReference>
<dbReference type="AlphaFoldDB" id="A0A1N6MTD3"/>
<dbReference type="NCBIfam" id="NF047790">
    <property type="entry name" value="tRNAmsioHdxaseMiaE"/>
    <property type="match status" value="1"/>
</dbReference>
<dbReference type="InterPro" id="IPR010386">
    <property type="entry name" value="tRNA-Hydrxlase_MiaE"/>
</dbReference>
<dbReference type="CDD" id="cd07910">
    <property type="entry name" value="MiaE"/>
    <property type="match status" value="1"/>
</dbReference>
<reference evidence="3" key="2">
    <citation type="submission" date="2016-12" db="EMBL/GenBank/DDBJ databases">
        <authorList>
            <person name="Gaudriault S."/>
        </authorList>
    </citation>
    <scope>NUCLEOTIDE SEQUENCE [LARGE SCALE GENOMIC DNA]</scope>
    <source>
        <strain evidence="3">HGB1681 (deposited as PTA-6826 in the American Type Culture Collection)</strain>
    </source>
</reference>
<dbReference type="Proteomes" id="UP000224871">
    <property type="component" value="Unassembled WGS sequence"/>
</dbReference>
<accession>A0A1N6MTD3</accession>
<proteinExistence type="predicted"/>
<dbReference type="InterPro" id="IPR009078">
    <property type="entry name" value="Ferritin-like_SF"/>
</dbReference>
<dbReference type="Gene3D" id="1.20.1260.10">
    <property type="match status" value="1"/>
</dbReference>
<evidence type="ECO:0000313" key="2">
    <source>
        <dbReference type="EMBL" id="SIP72118.1"/>
    </source>
</evidence>
<dbReference type="EMBL" id="FTLG01000041">
    <property type="protein sequence ID" value="SIP72118.1"/>
    <property type="molecule type" value="Genomic_DNA"/>
</dbReference>
<reference evidence="2" key="1">
    <citation type="submission" date="2016-12" db="EMBL/GenBank/DDBJ databases">
        <authorList>
            <person name="Song W.-J."/>
            <person name="Kurnit D.M."/>
        </authorList>
    </citation>
    <scope>NUCLEOTIDE SEQUENCE [LARGE SCALE GENOMIC DNA]</scope>
    <source>
        <strain evidence="2">HGB1681</strain>
    </source>
</reference>
<evidence type="ECO:0000313" key="3">
    <source>
        <dbReference type="Proteomes" id="UP000196435"/>
    </source>
</evidence>
<organism evidence="2 3">
    <name type="scientific">Xenorhabdus innexi</name>
    <dbReference type="NCBI Taxonomy" id="290109"/>
    <lineage>
        <taxon>Bacteria</taxon>
        <taxon>Pseudomonadati</taxon>
        <taxon>Pseudomonadota</taxon>
        <taxon>Gammaproteobacteria</taxon>
        <taxon>Enterobacterales</taxon>
        <taxon>Morganellaceae</taxon>
        <taxon>Xenorhabdus</taxon>
    </lineage>
</organism>
<sequence length="286" mass="32912">MDLPFKRHGVRMTDAQMTGMKITGLQIKGDTSLLEPIYQFLQCETPDQWVEKARQPENLPVLLRDHLLCELKAAQSAMFLIRKYAVDPASADALLAWFQPYEDFAYKKIGNIHSLKGKSQITKQITAREKSPYSQSLIDKMVMLIKEELHHFYQVLEIMETRGISYESISASRYAKSLFQHITNHEPYTLVDKLIIGAYIEARSCERFAKLAPHLDEELGKFYISLLRSEARHYQDYLTLAGSISKNDITERVKYFGQIEAELIQSADPDFKFHSGIPIPNEFQDA</sequence>
<evidence type="ECO:0000313" key="4">
    <source>
        <dbReference type="Proteomes" id="UP000224871"/>
    </source>
</evidence>
<dbReference type="EC" id="1.-.-.-" evidence="2"/>
<protein>
    <submittedName>
        <fullName evidence="1">tRNA hydroxylase</fullName>
    </submittedName>
    <submittedName>
        <fullName evidence="2">tRNA-(Ms(2)io(6)A)-hydroxylase</fullName>
        <ecNumber evidence="2">1.-.-.-</ecNumber>
    </submittedName>
</protein>
<reference evidence="1 4" key="3">
    <citation type="journal article" date="2017" name="Nat. Microbiol.">
        <title>Natural product diversity associated with the nematode symbionts Photorhabdus and Xenorhabdus.</title>
        <authorList>
            <person name="Tobias N.J."/>
            <person name="Wolff H."/>
            <person name="Djahanschiri B."/>
            <person name="Grundmann F."/>
            <person name="Kronenwerth M."/>
            <person name="Shi Y.M."/>
            <person name="Simonyi S."/>
            <person name="Grun P."/>
            <person name="Shapiro-Ilan D."/>
            <person name="Pidot S.J."/>
            <person name="Stinear T.P."/>
            <person name="Ebersberger I."/>
            <person name="Bode H.B."/>
        </authorList>
    </citation>
    <scope>NUCLEOTIDE SEQUENCE [LARGE SCALE GENOMIC DNA]</scope>
    <source>
        <strain evidence="1 4">DSM 16336</strain>
    </source>
</reference>
<dbReference type="GO" id="GO:0045301">
    <property type="term" value="F:tRNA 2-(methylsulfanyl)-N(6)-isopentenyladenosine(37) hydroxylase activity"/>
    <property type="evidence" value="ECO:0007669"/>
    <property type="project" value="InterPro"/>
</dbReference>
<name>A0A1N6MTD3_9GAMM</name>
<keyword evidence="4" id="KW-1185">Reference proteome</keyword>
<dbReference type="Proteomes" id="UP000196435">
    <property type="component" value="Unassembled WGS sequence"/>
</dbReference>
<gene>
    <name evidence="2" type="primary">miaE</name>
    <name evidence="1" type="ORF">Xinn_02167</name>
    <name evidence="2" type="ORF">XIS1_1350023</name>
</gene>
<dbReference type="PANTHER" id="PTHR42637">
    <property type="entry name" value="TRNA-(MS[2]IO[6]A)-HYDROXYLASE"/>
    <property type="match status" value="1"/>
</dbReference>
<dbReference type="EMBL" id="NIBU01000022">
    <property type="protein sequence ID" value="PHM35717.1"/>
    <property type="molecule type" value="Genomic_DNA"/>
</dbReference>
<keyword evidence="2" id="KW-0560">Oxidoreductase</keyword>